<dbReference type="InterPro" id="IPR040758">
    <property type="entry name" value="PrmC_N"/>
</dbReference>
<dbReference type="GO" id="GO:0032259">
    <property type="term" value="P:methylation"/>
    <property type="evidence" value="ECO:0007669"/>
    <property type="project" value="UniProtKB-KW"/>
</dbReference>
<reference evidence="8 9" key="1">
    <citation type="journal article" date="2016" name="Appl. Environ. Microbiol.">
        <title>Lack of Overt Genome Reduction in the Bryostatin-Producing Bryozoan Symbiont "Candidatus Endobugula sertula".</title>
        <authorList>
            <person name="Miller I.J."/>
            <person name="Vanee N."/>
            <person name="Fong S.S."/>
            <person name="Lim-Fong G.E."/>
            <person name="Kwan J.C."/>
        </authorList>
    </citation>
    <scope>NUCLEOTIDE SEQUENCE [LARGE SCALE GENOMIC DNA]</scope>
    <source>
        <strain evidence="8">AB1-4</strain>
    </source>
</reference>
<dbReference type="Gene3D" id="3.40.50.150">
    <property type="entry name" value="Vaccinia Virus protein VP39"/>
    <property type="match status" value="1"/>
</dbReference>
<dbReference type="InterPro" id="IPR050320">
    <property type="entry name" value="N5-glutamine_MTase"/>
</dbReference>
<dbReference type="Proteomes" id="UP000242502">
    <property type="component" value="Unassembled WGS sequence"/>
</dbReference>
<accession>A0A1D2QMX6</accession>
<gene>
    <name evidence="5" type="primary">prmC</name>
    <name evidence="8" type="ORF">AB835_11500</name>
</gene>
<evidence type="ECO:0000256" key="2">
    <source>
        <dbReference type="ARBA" id="ARBA00022679"/>
    </source>
</evidence>
<dbReference type="InterPro" id="IPR002052">
    <property type="entry name" value="DNA_methylase_N6_adenine_CS"/>
</dbReference>
<proteinExistence type="inferred from homology"/>
<dbReference type="SUPFAM" id="SSF53335">
    <property type="entry name" value="S-adenosyl-L-methionine-dependent methyltransferases"/>
    <property type="match status" value="1"/>
</dbReference>
<sequence>MLSIADALKRSKLLVSMSDTARLDIEVLLSAVLQKSRAYLYTWPENHLSQAQESLFNHYLQQRQQGQPIAYIVGSQEFWSLTLLVNNSTLIPRPETELLVETVLALFSQDQPGLKRTAIDLGTGTGAIALALATEKKHWQITAIDSVADACALAESNRQQHQLDNVTVLRSDWLQVMGEMAVDVIVSNPPYIDSNDPHLFQGDVRFEPRSALIAADNGLADIVVICQQASQHLLPEGWLLIEHGYQQAEAVSSIFLNNGFMQVETRKDMVGHERITLGQWLPPKTNKQ</sequence>
<feature type="domain" description="Release factor glutamine methyltransferase N-terminal" evidence="7">
    <location>
        <begin position="15"/>
        <end position="74"/>
    </location>
</feature>
<dbReference type="PROSITE" id="PS00092">
    <property type="entry name" value="N6_MTASE"/>
    <property type="match status" value="1"/>
</dbReference>
<dbReference type="GO" id="GO:0003676">
    <property type="term" value="F:nucleic acid binding"/>
    <property type="evidence" value="ECO:0007669"/>
    <property type="project" value="InterPro"/>
</dbReference>
<keyword evidence="3 5" id="KW-0949">S-adenosyl-L-methionine</keyword>
<comment type="similarity">
    <text evidence="5">Belongs to the protein N5-glutamine methyltransferase family. PrmC subfamily.</text>
</comment>
<evidence type="ECO:0000256" key="3">
    <source>
        <dbReference type="ARBA" id="ARBA00022691"/>
    </source>
</evidence>
<evidence type="ECO:0000256" key="1">
    <source>
        <dbReference type="ARBA" id="ARBA00022603"/>
    </source>
</evidence>
<dbReference type="InterPro" id="IPR007848">
    <property type="entry name" value="Small_mtfrase_dom"/>
</dbReference>
<dbReference type="InterPro" id="IPR004556">
    <property type="entry name" value="HemK-like"/>
</dbReference>
<evidence type="ECO:0000313" key="9">
    <source>
        <dbReference type="Proteomes" id="UP000242502"/>
    </source>
</evidence>
<evidence type="ECO:0000313" key="8">
    <source>
        <dbReference type="EMBL" id="ODS22920.1"/>
    </source>
</evidence>
<dbReference type="EC" id="2.1.1.297" evidence="5"/>
<comment type="function">
    <text evidence="5">Methylates the class 1 translation termination release factors RF1/PrfA and RF2/PrfB on the glutamine residue of the universally conserved GGQ motif.</text>
</comment>
<evidence type="ECO:0000256" key="4">
    <source>
        <dbReference type="ARBA" id="ARBA00048391"/>
    </source>
</evidence>
<dbReference type="PANTHER" id="PTHR18895:SF74">
    <property type="entry name" value="MTRF1L RELEASE FACTOR GLUTAMINE METHYLTRANSFERASE"/>
    <property type="match status" value="1"/>
</dbReference>
<protein>
    <recommendedName>
        <fullName evidence="5">Release factor glutamine methyltransferase</fullName>
        <shortName evidence="5">RF MTase</shortName>
        <ecNumber evidence="5">2.1.1.297</ecNumber>
    </recommendedName>
    <alternativeName>
        <fullName evidence="5">N5-glutamine methyltransferase PrmC</fullName>
    </alternativeName>
    <alternativeName>
        <fullName evidence="5">Protein-(glutamine-N5) MTase PrmC</fullName>
    </alternativeName>
    <alternativeName>
        <fullName evidence="5">Protein-glutamine N-methyltransferase PrmC</fullName>
    </alternativeName>
</protein>
<dbReference type="AlphaFoldDB" id="A0A1D2QMX6"/>
<feature type="domain" description="Methyltransferase small" evidence="6">
    <location>
        <begin position="97"/>
        <end position="194"/>
    </location>
</feature>
<dbReference type="NCBIfam" id="TIGR03534">
    <property type="entry name" value="RF_mod_PrmC"/>
    <property type="match status" value="1"/>
</dbReference>
<dbReference type="Pfam" id="PF17827">
    <property type="entry name" value="PrmC_N"/>
    <property type="match status" value="1"/>
</dbReference>
<feature type="binding site" evidence="5">
    <location>
        <begin position="188"/>
        <end position="191"/>
    </location>
    <ligand>
        <name>substrate</name>
    </ligand>
</feature>
<dbReference type="CDD" id="cd02440">
    <property type="entry name" value="AdoMet_MTases"/>
    <property type="match status" value="1"/>
</dbReference>
<keyword evidence="2 5" id="KW-0808">Transferase</keyword>
<evidence type="ECO:0000259" key="6">
    <source>
        <dbReference type="Pfam" id="PF05175"/>
    </source>
</evidence>
<dbReference type="HAMAP" id="MF_02126">
    <property type="entry name" value="RF_methyltr_PrmC"/>
    <property type="match status" value="1"/>
</dbReference>
<comment type="catalytic activity">
    <reaction evidence="4 5">
        <text>L-glutaminyl-[peptide chain release factor] + S-adenosyl-L-methionine = N(5)-methyl-L-glutaminyl-[peptide chain release factor] + S-adenosyl-L-homocysteine + H(+)</text>
        <dbReference type="Rhea" id="RHEA:42896"/>
        <dbReference type="Rhea" id="RHEA-COMP:10271"/>
        <dbReference type="Rhea" id="RHEA-COMP:10272"/>
        <dbReference type="ChEBI" id="CHEBI:15378"/>
        <dbReference type="ChEBI" id="CHEBI:30011"/>
        <dbReference type="ChEBI" id="CHEBI:57856"/>
        <dbReference type="ChEBI" id="CHEBI:59789"/>
        <dbReference type="ChEBI" id="CHEBI:61891"/>
        <dbReference type="EC" id="2.1.1.297"/>
    </reaction>
</comment>
<dbReference type="FunFam" id="3.40.50.150:FF:000053">
    <property type="entry name" value="Release factor glutamine methyltransferase"/>
    <property type="match status" value="1"/>
</dbReference>
<feature type="binding site" evidence="5">
    <location>
        <position position="145"/>
    </location>
    <ligand>
        <name>S-adenosyl-L-methionine</name>
        <dbReference type="ChEBI" id="CHEBI:59789"/>
    </ligand>
</feature>
<keyword evidence="1 5" id="KW-0489">Methyltransferase</keyword>
<dbReference type="InterPro" id="IPR019874">
    <property type="entry name" value="RF_methyltr_PrmC"/>
</dbReference>
<dbReference type="Pfam" id="PF05175">
    <property type="entry name" value="MTS"/>
    <property type="match status" value="1"/>
</dbReference>
<evidence type="ECO:0000259" key="7">
    <source>
        <dbReference type="Pfam" id="PF17827"/>
    </source>
</evidence>
<name>A0A1D2QMX6_9GAMM</name>
<dbReference type="NCBIfam" id="TIGR00536">
    <property type="entry name" value="hemK_fam"/>
    <property type="match status" value="1"/>
</dbReference>
<feature type="binding site" evidence="5">
    <location>
        <position position="188"/>
    </location>
    <ligand>
        <name>S-adenosyl-L-methionine</name>
        <dbReference type="ChEBI" id="CHEBI:59789"/>
    </ligand>
</feature>
<feature type="binding site" evidence="5">
    <location>
        <position position="173"/>
    </location>
    <ligand>
        <name>S-adenosyl-L-methionine</name>
        <dbReference type="ChEBI" id="CHEBI:59789"/>
    </ligand>
</feature>
<comment type="caution">
    <text evidence="8">The sequence shown here is derived from an EMBL/GenBank/DDBJ whole genome shotgun (WGS) entry which is preliminary data.</text>
</comment>
<organism evidence="8 9">
    <name type="scientific">Candidatus Endobugula sertula</name>
    <name type="common">Bugula neritina bacterial symbiont</name>
    <dbReference type="NCBI Taxonomy" id="62101"/>
    <lineage>
        <taxon>Bacteria</taxon>
        <taxon>Pseudomonadati</taxon>
        <taxon>Pseudomonadota</taxon>
        <taxon>Gammaproteobacteria</taxon>
        <taxon>Cellvibrionales</taxon>
        <taxon>Cellvibrionaceae</taxon>
        <taxon>Candidatus Endobugula</taxon>
    </lineage>
</organism>
<feature type="binding site" evidence="5">
    <location>
        <begin position="122"/>
        <end position="126"/>
    </location>
    <ligand>
        <name>S-adenosyl-L-methionine</name>
        <dbReference type="ChEBI" id="CHEBI:59789"/>
    </ligand>
</feature>
<dbReference type="Gene3D" id="1.10.8.10">
    <property type="entry name" value="DNA helicase RuvA subunit, C-terminal domain"/>
    <property type="match status" value="1"/>
</dbReference>
<dbReference type="PANTHER" id="PTHR18895">
    <property type="entry name" value="HEMK METHYLTRANSFERASE"/>
    <property type="match status" value="1"/>
</dbReference>
<dbReference type="EMBL" id="MDLC01000046">
    <property type="protein sequence ID" value="ODS22920.1"/>
    <property type="molecule type" value="Genomic_DNA"/>
</dbReference>
<dbReference type="GO" id="GO:0102559">
    <property type="term" value="F:peptide chain release factor N(5)-glutamine methyltransferase activity"/>
    <property type="evidence" value="ECO:0007669"/>
    <property type="project" value="UniProtKB-EC"/>
</dbReference>
<evidence type="ECO:0000256" key="5">
    <source>
        <dbReference type="HAMAP-Rule" id="MF_02126"/>
    </source>
</evidence>
<dbReference type="InterPro" id="IPR029063">
    <property type="entry name" value="SAM-dependent_MTases_sf"/>
</dbReference>
<dbReference type="STRING" id="62101.AB835_11500"/>